<dbReference type="RefSeq" id="WP_018661306.1">
    <property type="nucleotide sequence ID" value="NZ_HF952018.1"/>
</dbReference>
<dbReference type="InterPro" id="IPR024042">
    <property type="entry name" value="TM1646-like_dom_sf"/>
</dbReference>
<proteinExistence type="predicted"/>
<evidence type="ECO:0000313" key="3">
    <source>
        <dbReference type="Proteomes" id="UP000014923"/>
    </source>
</evidence>
<dbReference type="SUPFAM" id="SSF158397">
    <property type="entry name" value="TM1646-like"/>
    <property type="match status" value="1"/>
</dbReference>
<keyword evidence="3" id="KW-1185">Reference proteome</keyword>
<dbReference type="AlphaFoldDB" id="R7RR77"/>
<evidence type="ECO:0000313" key="2">
    <source>
        <dbReference type="EMBL" id="CDF57808.1"/>
    </source>
</evidence>
<reference evidence="2" key="1">
    <citation type="submission" date="2013-03" db="EMBL/GenBank/DDBJ databases">
        <title>Draft genome sequence of the hydrogen-ethanol-producing anaerobic alkalithermophilic Caloramator celere.</title>
        <authorList>
            <person name="Ciranna A."/>
            <person name="Larjo A."/>
            <person name="Kivisto A."/>
            <person name="Santala V."/>
            <person name="Roos C."/>
            <person name="Karp M."/>
        </authorList>
    </citation>
    <scope>NUCLEOTIDE SEQUENCE [LARGE SCALE GENOMIC DNA]</scope>
    <source>
        <strain evidence="2">DSM 8682</strain>
    </source>
</reference>
<evidence type="ECO:0008006" key="4">
    <source>
        <dbReference type="Google" id="ProtNLM"/>
    </source>
</evidence>
<dbReference type="eggNOG" id="COG1728">
    <property type="taxonomic scope" value="Bacteria"/>
</dbReference>
<dbReference type="HOGENOM" id="CLU_121413_2_0_9"/>
<sequence length="141" mass="16274">MRINRINRASSGENKQVSRTSTAASFSTALDLASKDQTEQNLQRMLNEIDRLGKRLIATRSVEDAREYKKRVQEYLSYVVKNAYVLKREIGPYSYSLHVKIEVINEKVDALTKELLEQHKDTIELADKIEEIKGLLVDVYK</sequence>
<organism evidence="2 3">
    <name type="scientific">Thermobrachium celere DSM 8682</name>
    <dbReference type="NCBI Taxonomy" id="941824"/>
    <lineage>
        <taxon>Bacteria</taxon>
        <taxon>Bacillati</taxon>
        <taxon>Bacillota</taxon>
        <taxon>Clostridia</taxon>
        <taxon>Eubacteriales</taxon>
        <taxon>Clostridiaceae</taxon>
        <taxon>Thermobrachium</taxon>
    </lineage>
</organism>
<dbReference type="EMBL" id="CAVN010000090">
    <property type="protein sequence ID" value="CDF57808.1"/>
    <property type="molecule type" value="Genomic_DNA"/>
</dbReference>
<dbReference type="OrthoDB" id="2081713at2"/>
<feature type="compositionally biased region" description="Polar residues" evidence="1">
    <location>
        <begin position="7"/>
        <end position="19"/>
    </location>
</feature>
<evidence type="ECO:0000256" key="1">
    <source>
        <dbReference type="SAM" id="MobiDB-lite"/>
    </source>
</evidence>
<dbReference type="InterPro" id="IPR005585">
    <property type="entry name" value="DUF327"/>
</dbReference>
<accession>R7RR77</accession>
<name>R7RR77_9CLOT</name>
<feature type="region of interest" description="Disordered" evidence="1">
    <location>
        <begin position="1"/>
        <end position="22"/>
    </location>
</feature>
<dbReference type="Proteomes" id="UP000014923">
    <property type="component" value="Unassembled WGS sequence"/>
</dbReference>
<protein>
    <recommendedName>
        <fullName evidence="4">DUF327 domain-containing protein</fullName>
    </recommendedName>
</protein>
<gene>
    <name evidence="2" type="ORF">TCEL_01722</name>
</gene>
<dbReference type="Gene3D" id="1.20.120.490">
    <property type="entry name" value="Hypothetical protein TM1646-like domain"/>
    <property type="match status" value="1"/>
</dbReference>
<dbReference type="Pfam" id="PF03885">
    <property type="entry name" value="DUF327"/>
    <property type="match status" value="1"/>
</dbReference>
<comment type="caution">
    <text evidence="2">The sequence shown here is derived from an EMBL/GenBank/DDBJ whole genome shotgun (WGS) entry which is preliminary data.</text>
</comment>